<evidence type="ECO:0000256" key="1">
    <source>
        <dbReference type="ARBA" id="ARBA00006484"/>
    </source>
</evidence>
<dbReference type="SUPFAM" id="SSF51735">
    <property type="entry name" value="NAD(P)-binding Rossmann-fold domains"/>
    <property type="match status" value="1"/>
</dbReference>
<dbReference type="PRINTS" id="PR00081">
    <property type="entry name" value="GDHRDH"/>
</dbReference>
<evidence type="ECO:0000313" key="4">
    <source>
        <dbReference type="EMBL" id="KAF4409542.1"/>
    </source>
</evidence>
<dbReference type="SMART" id="SM00822">
    <property type="entry name" value="PKS_KR"/>
    <property type="match status" value="1"/>
</dbReference>
<organism evidence="4 5">
    <name type="scientific">Streptomyces lycii</name>
    <dbReference type="NCBI Taxonomy" id="2654337"/>
    <lineage>
        <taxon>Bacteria</taxon>
        <taxon>Bacillati</taxon>
        <taxon>Actinomycetota</taxon>
        <taxon>Actinomycetes</taxon>
        <taxon>Kitasatosporales</taxon>
        <taxon>Streptomycetaceae</taxon>
        <taxon>Streptomyces</taxon>
    </lineage>
</organism>
<dbReference type="InterPro" id="IPR036291">
    <property type="entry name" value="NAD(P)-bd_dom_sf"/>
</dbReference>
<dbReference type="InterPro" id="IPR002347">
    <property type="entry name" value="SDR_fam"/>
</dbReference>
<keyword evidence="5" id="KW-1185">Reference proteome</keyword>
<evidence type="ECO:0000313" key="5">
    <source>
        <dbReference type="Proteomes" id="UP000621266"/>
    </source>
</evidence>
<dbReference type="Gene3D" id="3.40.50.720">
    <property type="entry name" value="NAD(P)-binding Rossmann-like Domain"/>
    <property type="match status" value="1"/>
</dbReference>
<comment type="similarity">
    <text evidence="1">Belongs to the short-chain dehydrogenases/reductases (SDR) family.</text>
</comment>
<evidence type="ECO:0000256" key="2">
    <source>
        <dbReference type="ARBA" id="ARBA00023002"/>
    </source>
</evidence>
<dbReference type="InterPro" id="IPR057326">
    <property type="entry name" value="KR_dom"/>
</dbReference>
<accession>A0ABQ7FKR1</accession>
<name>A0ABQ7FKR1_9ACTN</name>
<keyword evidence="2" id="KW-0560">Oxidoreductase</keyword>
<comment type="caution">
    <text evidence="4">The sequence shown here is derived from an EMBL/GenBank/DDBJ whole genome shotgun (WGS) entry which is preliminary data.</text>
</comment>
<dbReference type="PANTHER" id="PTHR24321">
    <property type="entry name" value="DEHYDROGENASES, SHORT CHAIN"/>
    <property type="match status" value="1"/>
</dbReference>
<dbReference type="RefSeq" id="WP_170315803.1">
    <property type="nucleotide sequence ID" value="NZ_WHPN01000206.1"/>
</dbReference>
<dbReference type="EMBL" id="WHPN01000206">
    <property type="protein sequence ID" value="KAF4409542.1"/>
    <property type="molecule type" value="Genomic_DNA"/>
</dbReference>
<dbReference type="CDD" id="cd05233">
    <property type="entry name" value="SDR_c"/>
    <property type="match status" value="1"/>
</dbReference>
<feature type="domain" description="Ketoreductase" evidence="3">
    <location>
        <begin position="6"/>
        <end position="182"/>
    </location>
</feature>
<sequence>MDAATSVVVVTGGFGSLGDAIGRRAEREGATVVRTGRTPRDGGLTHDVRDAKSWTAVLDEVVERHGRIDALVNAAGQLGGVPQDLLSASPQQWHDLLDTHVVGTWLGCAEIIRRRPEHPVSIVNVSSTAGLLATPGMAPYGAMKAAVVHLTKSVALYCARSGLPVRCNAVAPALADGGVRDDVLATINEDPEQALAAYLSRVPLGRLVEPEEVADTAHQLITAGGASLTGQVLTVAGGLGLS</sequence>
<proteinExistence type="inferred from homology"/>
<dbReference type="PANTHER" id="PTHR24321:SF15">
    <property type="entry name" value="OXIDOREDUCTASE UCPA"/>
    <property type="match status" value="1"/>
</dbReference>
<protein>
    <submittedName>
        <fullName evidence="4">SDR family oxidoreductase</fullName>
    </submittedName>
</protein>
<dbReference type="PRINTS" id="PR00080">
    <property type="entry name" value="SDRFAMILY"/>
</dbReference>
<dbReference type="Proteomes" id="UP000621266">
    <property type="component" value="Unassembled WGS sequence"/>
</dbReference>
<gene>
    <name evidence="4" type="ORF">GCU69_08425</name>
</gene>
<dbReference type="Pfam" id="PF13561">
    <property type="entry name" value="adh_short_C2"/>
    <property type="match status" value="1"/>
</dbReference>
<reference evidence="4 5" key="1">
    <citation type="submission" date="2019-10" db="EMBL/GenBank/DDBJ databases">
        <title>Streptomyces tenebrisbrunneis sp.nov., an endogenous actinomycete isolated from of Lycium ruthenicum.</title>
        <authorList>
            <person name="Ma L."/>
        </authorList>
    </citation>
    <scope>NUCLEOTIDE SEQUENCE [LARGE SCALE GENOMIC DNA]</scope>
    <source>
        <strain evidence="4 5">TRM 66187</strain>
    </source>
</reference>
<evidence type="ECO:0000259" key="3">
    <source>
        <dbReference type="SMART" id="SM00822"/>
    </source>
</evidence>